<sequence>MSKPITDNLYLELLSAVRIQLNDHDPREVIPAFQKLIQMRFSADEAHRILMLHLLNSISEEVEDESVNSLQLYRNELRRIAKGYYSAQDLKEQLEQISAASSGEAYAEGELLNSFLLYYLGEDYQPDNPHEGAGRYLALSEEERLEAVSTLAHLGSEDDSELEHAWDLIDLLRDDLVLTGHNQELAEFSRMVLDEFEEKELLEPEDRADLMTSEGEGLLRSGNPKEAETILVRVPFVEDDVELMTVLIHDLVQIGTDQAKKRAEKILDKVIGDYSDYIEDEPELAESLLDSARRLNCPEHILDFLESVPELDPEEGSDLSDLISKTLMNHSILALRDMLIEGLETNPVPEAEEALKDFRERGFSEEQSRLLIALGFLIRAQQKTDHNEPVEGSDLMAELPQAMNDLMDLDDEALKALLEEMSFSGLSERIMTLEHLLMQNRSEEAVSYYEAHEEELFAELTEYIQEEQMDYGQLCEAYTEKGICFGETIFALLDALSEQNQEEKALKLLEQLKQTIEITDPDDQDMYLRYEILLNDELDQTQKADHLLEGWQKMRMNCTVQRTILDLLMRRNQKMDAKRAADQFMKGPIADDDLSAGDLLKSIRKVYLAVNNKKLAKAAEKKYRELGYEEEDLEDDPEFRFYN</sequence>
<comment type="caution">
    <text evidence="1">The sequence shown here is derived from an EMBL/GenBank/DDBJ whole genome shotgun (WGS) entry which is preliminary data.</text>
</comment>
<proteinExistence type="predicted"/>
<evidence type="ECO:0000313" key="2">
    <source>
        <dbReference type="Proteomes" id="UP000461880"/>
    </source>
</evidence>
<reference evidence="1 2" key="1">
    <citation type="submission" date="2019-08" db="EMBL/GenBank/DDBJ databases">
        <title>In-depth cultivation of the pig gut microbiome towards novel bacterial diversity and tailored functional studies.</title>
        <authorList>
            <person name="Wylensek D."/>
            <person name="Hitch T.C.A."/>
            <person name="Clavel T."/>
        </authorList>
    </citation>
    <scope>NUCLEOTIDE SEQUENCE [LARGE SCALE GENOMIC DNA]</scope>
    <source>
        <strain evidence="1 2">Oil+RF-744-GAM-WT-6</strain>
    </source>
</reference>
<gene>
    <name evidence="1" type="ORF">FYJ51_11685</name>
</gene>
<dbReference type="RefSeq" id="WP_135358223.1">
    <property type="nucleotide sequence ID" value="NZ_VUMN01000036.1"/>
</dbReference>
<protein>
    <submittedName>
        <fullName evidence="1">Uncharacterized protein</fullName>
    </submittedName>
</protein>
<dbReference type="AlphaFoldDB" id="A0A7X2TG78"/>
<dbReference type="EMBL" id="VUMN01000036">
    <property type="protein sequence ID" value="MSS59554.1"/>
    <property type="molecule type" value="Genomic_DNA"/>
</dbReference>
<dbReference type="Proteomes" id="UP000461880">
    <property type="component" value="Unassembled WGS sequence"/>
</dbReference>
<keyword evidence="2" id="KW-1185">Reference proteome</keyword>
<name>A0A7X2TG78_9FIRM</name>
<evidence type="ECO:0000313" key="1">
    <source>
        <dbReference type="EMBL" id="MSS59554.1"/>
    </source>
</evidence>
<accession>A0A7X2TG78</accession>
<organism evidence="1 2">
    <name type="scientific">Stecheria intestinalis</name>
    <dbReference type="NCBI Taxonomy" id="2606630"/>
    <lineage>
        <taxon>Bacteria</taxon>
        <taxon>Bacillati</taxon>
        <taxon>Bacillota</taxon>
        <taxon>Erysipelotrichia</taxon>
        <taxon>Erysipelotrichales</taxon>
        <taxon>Erysipelotrichaceae</taxon>
        <taxon>Stecheria</taxon>
    </lineage>
</organism>